<feature type="compositionally biased region" description="Polar residues" evidence="1">
    <location>
        <begin position="42"/>
        <end position="60"/>
    </location>
</feature>
<feature type="region of interest" description="Disordered" evidence="1">
    <location>
        <begin position="1"/>
        <end position="20"/>
    </location>
</feature>
<keyword evidence="3" id="KW-1185">Reference proteome</keyword>
<sequence length="449" mass="49207">MSEDAVTQVSGSEAADQHHIRSVYTGVGTLQPLSEKLVDGNASVQDEVNRMSDSTTSASGSPVADERVLGFTAPEDVHNSQTTKRKRGRDLSVNGMLPPPPKKLAGSSLSTVESTNQDEVDIIAEASGRSTSLTPDSKAQAGGIINDREGEFDGDMKETSESIAQPAAIDSEMKKAKEPRKTTYHLDWYNANNVFADSTLKSKVCASGMEEFLRWEGVDLDKEFPRKGGKYTNAQGERVARNEAMKIKVQEVQQAYIDARKAGVRTVPQGWTGKGFEHEEPSYLALAHSFPTSTPAADGAAATASNKHQRTRKLHVHIPKDEGAEIVSQARTDLHAIHRYAAEQLSKAYEKRVKGIAADEGDTTKPTISPKVDRLVFDIVDCHIRLRMVRMRQDYGADTEEDLAVIASEMHSHRAQLIVELQGSMKREKDQDPVLLACQLVLQEFPANV</sequence>
<dbReference type="EMBL" id="MU001492">
    <property type="protein sequence ID" value="KAF2451654.1"/>
    <property type="molecule type" value="Genomic_DNA"/>
</dbReference>
<evidence type="ECO:0000313" key="3">
    <source>
        <dbReference type="Proteomes" id="UP000799764"/>
    </source>
</evidence>
<evidence type="ECO:0000256" key="1">
    <source>
        <dbReference type="SAM" id="MobiDB-lite"/>
    </source>
</evidence>
<dbReference type="Proteomes" id="UP000799764">
    <property type="component" value="Unassembled WGS sequence"/>
</dbReference>
<gene>
    <name evidence="2" type="ORF">P171DRAFT_478687</name>
</gene>
<protein>
    <submittedName>
        <fullName evidence="2">Uncharacterized protein</fullName>
    </submittedName>
</protein>
<evidence type="ECO:0000313" key="2">
    <source>
        <dbReference type="EMBL" id="KAF2451654.1"/>
    </source>
</evidence>
<feature type="region of interest" description="Disordered" evidence="1">
    <location>
        <begin position="38"/>
        <end position="110"/>
    </location>
</feature>
<reference evidence="2" key="1">
    <citation type="journal article" date="2020" name="Stud. Mycol.">
        <title>101 Dothideomycetes genomes: a test case for predicting lifestyles and emergence of pathogens.</title>
        <authorList>
            <person name="Haridas S."/>
            <person name="Albert R."/>
            <person name="Binder M."/>
            <person name="Bloem J."/>
            <person name="Labutti K."/>
            <person name="Salamov A."/>
            <person name="Andreopoulos B."/>
            <person name="Baker S."/>
            <person name="Barry K."/>
            <person name="Bills G."/>
            <person name="Bluhm B."/>
            <person name="Cannon C."/>
            <person name="Castanera R."/>
            <person name="Culley D."/>
            <person name="Daum C."/>
            <person name="Ezra D."/>
            <person name="Gonzalez J."/>
            <person name="Henrissat B."/>
            <person name="Kuo A."/>
            <person name="Liang C."/>
            <person name="Lipzen A."/>
            <person name="Lutzoni F."/>
            <person name="Magnuson J."/>
            <person name="Mondo S."/>
            <person name="Nolan M."/>
            <person name="Ohm R."/>
            <person name="Pangilinan J."/>
            <person name="Park H.-J."/>
            <person name="Ramirez L."/>
            <person name="Alfaro M."/>
            <person name="Sun H."/>
            <person name="Tritt A."/>
            <person name="Yoshinaga Y."/>
            <person name="Zwiers L.-H."/>
            <person name="Turgeon B."/>
            <person name="Goodwin S."/>
            <person name="Spatafora J."/>
            <person name="Crous P."/>
            <person name="Grigoriev I."/>
        </authorList>
    </citation>
    <scope>NUCLEOTIDE SEQUENCE</scope>
    <source>
        <strain evidence="2">CBS 690.94</strain>
    </source>
</reference>
<proteinExistence type="predicted"/>
<comment type="caution">
    <text evidence="2">The sequence shown here is derived from an EMBL/GenBank/DDBJ whole genome shotgun (WGS) entry which is preliminary data.</text>
</comment>
<accession>A0A9P4UGZ8</accession>
<dbReference type="AlphaFoldDB" id="A0A9P4UGZ8"/>
<name>A0A9P4UGZ8_9PLEO</name>
<dbReference type="OrthoDB" id="3789436at2759"/>
<feature type="compositionally biased region" description="Polar residues" evidence="1">
    <location>
        <begin position="1"/>
        <end position="11"/>
    </location>
</feature>
<organism evidence="2 3">
    <name type="scientific">Karstenula rhodostoma CBS 690.94</name>
    <dbReference type="NCBI Taxonomy" id="1392251"/>
    <lineage>
        <taxon>Eukaryota</taxon>
        <taxon>Fungi</taxon>
        <taxon>Dikarya</taxon>
        <taxon>Ascomycota</taxon>
        <taxon>Pezizomycotina</taxon>
        <taxon>Dothideomycetes</taxon>
        <taxon>Pleosporomycetidae</taxon>
        <taxon>Pleosporales</taxon>
        <taxon>Massarineae</taxon>
        <taxon>Didymosphaeriaceae</taxon>
        <taxon>Karstenula</taxon>
    </lineage>
</organism>